<evidence type="ECO:0000256" key="1">
    <source>
        <dbReference type="ARBA" id="ARBA00004123"/>
    </source>
</evidence>
<keyword evidence="3 5" id="KW-0371">Homeobox</keyword>
<dbReference type="PANTHER" id="PTHR24324:SF5">
    <property type="entry name" value="HEMATOPOIETICALLY-EXPRESSED HOMEOBOX PROTEIN HHEX"/>
    <property type="match status" value="1"/>
</dbReference>
<evidence type="ECO:0000313" key="10">
    <source>
        <dbReference type="Proteomes" id="UP000053815"/>
    </source>
</evidence>
<protein>
    <recommendedName>
        <fullName evidence="8">Homeobox domain-containing protein</fullName>
    </recommendedName>
</protein>
<evidence type="ECO:0000256" key="2">
    <source>
        <dbReference type="ARBA" id="ARBA00023125"/>
    </source>
</evidence>
<evidence type="ECO:0000256" key="5">
    <source>
        <dbReference type="PROSITE-ProRule" id="PRU00108"/>
    </source>
</evidence>
<dbReference type="STRING" id="91626.A0A0C9MST8"/>
<comment type="subcellular location">
    <subcellularLocation>
        <location evidence="1 5 6">Nucleus</location>
    </subcellularLocation>
</comment>
<dbReference type="Gene3D" id="1.10.10.60">
    <property type="entry name" value="Homeodomain-like"/>
    <property type="match status" value="1"/>
</dbReference>
<organism evidence="9">
    <name type="scientific">Mucor ambiguus</name>
    <dbReference type="NCBI Taxonomy" id="91626"/>
    <lineage>
        <taxon>Eukaryota</taxon>
        <taxon>Fungi</taxon>
        <taxon>Fungi incertae sedis</taxon>
        <taxon>Mucoromycota</taxon>
        <taxon>Mucoromycotina</taxon>
        <taxon>Mucoromycetes</taxon>
        <taxon>Mucorales</taxon>
        <taxon>Mucorineae</taxon>
        <taxon>Mucoraceae</taxon>
        <taxon>Mucor</taxon>
    </lineage>
</organism>
<feature type="domain" description="Homeobox" evidence="8">
    <location>
        <begin position="18"/>
        <end position="78"/>
    </location>
</feature>
<proteinExistence type="predicted"/>
<dbReference type="GO" id="GO:0000978">
    <property type="term" value="F:RNA polymerase II cis-regulatory region sequence-specific DNA binding"/>
    <property type="evidence" value="ECO:0007669"/>
    <property type="project" value="TreeGrafter"/>
</dbReference>
<dbReference type="Pfam" id="PF00046">
    <property type="entry name" value="Homeodomain"/>
    <property type="match status" value="1"/>
</dbReference>
<dbReference type="CDD" id="cd00086">
    <property type="entry name" value="homeodomain"/>
    <property type="match status" value="1"/>
</dbReference>
<evidence type="ECO:0000256" key="6">
    <source>
        <dbReference type="RuleBase" id="RU000682"/>
    </source>
</evidence>
<keyword evidence="4 5" id="KW-0539">Nucleus</keyword>
<accession>A0A0C9MST8</accession>
<gene>
    <name evidence="9" type="ORF">MAM1_0363d10050</name>
</gene>
<dbReference type="InterPro" id="IPR009057">
    <property type="entry name" value="Homeodomain-like_sf"/>
</dbReference>
<name>A0A0C9MST8_9FUNG</name>
<sequence>MGSDTRELSQSINKLSLSTVAKRRMRTSKEEMVVLEHYFSQNRNPNTEQKKEIAKAVQMTDRSVHFWFQNRRAKENKKSKIKGNHQKKKSNDIKSPEQPQLPQQQEPQTQPSFANTVGTYGTGNKDKQHTQLPPISSFVHYRNCPFGLDISYYFHHNAFGIEDSMKQWSDYHHDHQAHY</sequence>
<reference evidence="9" key="1">
    <citation type="submission" date="2014-09" db="EMBL/GenBank/DDBJ databases">
        <title>Draft genome sequence of an oleaginous Mucoromycotina fungus Mucor ambiguus NBRC6742.</title>
        <authorList>
            <person name="Takeda I."/>
            <person name="Yamane N."/>
            <person name="Morita T."/>
            <person name="Tamano K."/>
            <person name="Machida M."/>
            <person name="Baker S."/>
            <person name="Koike H."/>
        </authorList>
    </citation>
    <scope>NUCLEOTIDE SEQUENCE</scope>
    <source>
        <strain evidence="9">NBRC 6742</strain>
    </source>
</reference>
<evidence type="ECO:0000256" key="7">
    <source>
        <dbReference type="SAM" id="MobiDB-lite"/>
    </source>
</evidence>
<dbReference type="GO" id="GO:0030154">
    <property type="term" value="P:cell differentiation"/>
    <property type="evidence" value="ECO:0007669"/>
    <property type="project" value="TreeGrafter"/>
</dbReference>
<dbReference type="InterPro" id="IPR001356">
    <property type="entry name" value="HD"/>
</dbReference>
<dbReference type="AlphaFoldDB" id="A0A0C9MST8"/>
<feature type="region of interest" description="Disordered" evidence="7">
    <location>
        <begin position="70"/>
        <end position="131"/>
    </location>
</feature>
<keyword evidence="2 5" id="KW-0238">DNA-binding</keyword>
<feature type="compositionally biased region" description="Low complexity" evidence="7">
    <location>
        <begin position="96"/>
        <end position="111"/>
    </location>
</feature>
<dbReference type="GO" id="GO:0005634">
    <property type="term" value="C:nucleus"/>
    <property type="evidence" value="ECO:0007669"/>
    <property type="project" value="UniProtKB-SubCell"/>
</dbReference>
<dbReference type="GO" id="GO:0006357">
    <property type="term" value="P:regulation of transcription by RNA polymerase II"/>
    <property type="evidence" value="ECO:0007669"/>
    <property type="project" value="TreeGrafter"/>
</dbReference>
<feature type="compositionally biased region" description="Basic residues" evidence="7">
    <location>
        <begin position="79"/>
        <end position="88"/>
    </location>
</feature>
<dbReference type="OrthoDB" id="6159439at2759"/>
<dbReference type="PROSITE" id="PS50071">
    <property type="entry name" value="HOMEOBOX_2"/>
    <property type="match status" value="1"/>
</dbReference>
<dbReference type="SUPFAM" id="SSF46689">
    <property type="entry name" value="Homeodomain-like"/>
    <property type="match status" value="1"/>
</dbReference>
<dbReference type="EMBL" id="DF836652">
    <property type="protein sequence ID" value="GAN10509.1"/>
    <property type="molecule type" value="Genomic_DNA"/>
</dbReference>
<evidence type="ECO:0000256" key="3">
    <source>
        <dbReference type="ARBA" id="ARBA00023155"/>
    </source>
</evidence>
<keyword evidence="10" id="KW-1185">Reference proteome</keyword>
<dbReference type="InterPro" id="IPR051000">
    <property type="entry name" value="Homeobox_DNA-bind_prot"/>
</dbReference>
<dbReference type="Proteomes" id="UP000053815">
    <property type="component" value="Unassembled WGS sequence"/>
</dbReference>
<evidence type="ECO:0000256" key="4">
    <source>
        <dbReference type="ARBA" id="ARBA00023242"/>
    </source>
</evidence>
<dbReference type="SMART" id="SM00389">
    <property type="entry name" value="HOX"/>
    <property type="match status" value="1"/>
</dbReference>
<feature type="DNA-binding region" description="Homeobox" evidence="5">
    <location>
        <begin position="20"/>
        <end position="79"/>
    </location>
</feature>
<dbReference type="PANTHER" id="PTHR24324">
    <property type="entry name" value="HOMEOBOX PROTEIN HHEX"/>
    <property type="match status" value="1"/>
</dbReference>
<evidence type="ECO:0000313" key="9">
    <source>
        <dbReference type="EMBL" id="GAN10509.1"/>
    </source>
</evidence>
<evidence type="ECO:0000259" key="8">
    <source>
        <dbReference type="PROSITE" id="PS50071"/>
    </source>
</evidence>